<dbReference type="InterPro" id="IPR048803">
    <property type="entry name" value="Gp12"/>
</dbReference>
<reference evidence="1" key="1">
    <citation type="submission" date="2017-04" db="EMBL/GenBank/DDBJ databases">
        <title>Genome sequence and comparative analysis of three virulent Lactococcus garvieae phages, novel phages with genome architecture linking the 936 group phages of Lactococcus lactis.</title>
        <authorList>
            <person name="Hoai T.D."/>
            <person name="Nishiki I."/>
            <person name="Yoshida T."/>
            <person name="Nakai T."/>
        </authorList>
    </citation>
    <scope>NUCLEOTIDE SEQUENCE [LARGE SCALE GENOMIC DNA]</scope>
</reference>
<dbReference type="Pfam" id="PF20962">
    <property type="entry name" value="Phage_p2_ORF12"/>
    <property type="match status" value="1"/>
</dbReference>
<dbReference type="EMBL" id="KY888143">
    <property type="protein sequence ID" value="ARQ94827.1"/>
    <property type="molecule type" value="Genomic_DNA"/>
</dbReference>
<keyword evidence="2" id="KW-1185">Reference proteome</keyword>
<proteinExistence type="predicted"/>
<protein>
    <recommendedName>
        <fullName evidence="3">Structural protein 5</fullName>
    </recommendedName>
</protein>
<sequence>MKVQSTATKFKLITTKDLIFMMKKLETESKGEGENLTEVMENIQYGLHLAFYETNLTKAKQDYNEFLETRAKEDNVEPFEKLTKKWEKEFKG</sequence>
<name>A0A2Z2GSV6_9CAUD</name>
<dbReference type="InterPro" id="IPR043077">
    <property type="entry name" value="Gp12_sf"/>
</dbReference>
<evidence type="ECO:0000313" key="1">
    <source>
        <dbReference type="EMBL" id="ARQ94827.1"/>
    </source>
</evidence>
<evidence type="ECO:0008006" key="3">
    <source>
        <dbReference type="Google" id="ProtNLM"/>
    </source>
</evidence>
<accession>A0A2Z2GSV6</accession>
<evidence type="ECO:0000313" key="2">
    <source>
        <dbReference type="Proteomes" id="UP000251251"/>
    </source>
</evidence>
<gene>
    <name evidence="1" type="ORF">PLgW1_16</name>
</gene>
<organism evidence="1 2">
    <name type="scientific">Lactococcus phage PLgW-1</name>
    <dbReference type="NCBI Taxonomy" id="1983536"/>
    <lineage>
        <taxon>Viruses</taxon>
        <taxon>Duplodnaviria</taxon>
        <taxon>Heunggongvirae</taxon>
        <taxon>Uroviricota</taxon>
        <taxon>Caudoviricetes</taxon>
        <taxon>Uwajimavirus</taxon>
        <taxon>Uwajimavirus PLgW1</taxon>
    </lineage>
</organism>
<dbReference type="Proteomes" id="UP000251251">
    <property type="component" value="Segment"/>
</dbReference>
<dbReference type="Gene3D" id="1.10.8.940">
    <property type="entry name" value="Uncharacterised protein, phage p2 ORF12"/>
    <property type="match status" value="1"/>
</dbReference>